<protein>
    <submittedName>
        <fullName evidence="2">Uncharacterized protein</fullName>
    </submittedName>
</protein>
<comment type="caution">
    <text evidence="2">The sequence shown here is derived from an EMBL/GenBank/DDBJ whole genome shotgun (WGS) entry which is preliminary data.</text>
</comment>
<evidence type="ECO:0000313" key="2">
    <source>
        <dbReference type="EMBL" id="RRT41623.1"/>
    </source>
</evidence>
<accession>A0A426XQ25</accession>
<reference evidence="2 3" key="1">
    <citation type="journal article" date="2014" name="Agronomy (Basel)">
        <title>A Draft Genome Sequence for Ensete ventricosum, the Drought-Tolerant Tree Against Hunger.</title>
        <authorList>
            <person name="Harrison J."/>
            <person name="Moore K.A."/>
            <person name="Paszkiewicz K."/>
            <person name="Jones T."/>
            <person name="Grant M."/>
            <person name="Ambacheew D."/>
            <person name="Muzemil S."/>
            <person name="Studholme D.J."/>
        </authorList>
    </citation>
    <scope>NUCLEOTIDE SEQUENCE [LARGE SCALE GENOMIC DNA]</scope>
</reference>
<dbReference type="EMBL" id="AMZH03018434">
    <property type="protein sequence ID" value="RRT41623.1"/>
    <property type="molecule type" value="Genomic_DNA"/>
</dbReference>
<sequence>MIRNKEIKILDYHGTVGEASDDALSDGDRGKLKGTQAADEGSRDRGDGELERPREYRRPRQAPRLLRLFPDLGEQPAHDRPATTAEGQLSPHLPLYASRGWFTEAVVTSSPVACGRAFAVPLEAAKLSSRASKTPLHWRKRL</sequence>
<gene>
    <name evidence="2" type="ORF">B296_00041136</name>
</gene>
<evidence type="ECO:0000313" key="3">
    <source>
        <dbReference type="Proteomes" id="UP000287651"/>
    </source>
</evidence>
<organism evidence="2 3">
    <name type="scientific">Ensete ventricosum</name>
    <name type="common">Abyssinian banana</name>
    <name type="synonym">Musa ensete</name>
    <dbReference type="NCBI Taxonomy" id="4639"/>
    <lineage>
        <taxon>Eukaryota</taxon>
        <taxon>Viridiplantae</taxon>
        <taxon>Streptophyta</taxon>
        <taxon>Embryophyta</taxon>
        <taxon>Tracheophyta</taxon>
        <taxon>Spermatophyta</taxon>
        <taxon>Magnoliopsida</taxon>
        <taxon>Liliopsida</taxon>
        <taxon>Zingiberales</taxon>
        <taxon>Musaceae</taxon>
        <taxon>Ensete</taxon>
    </lineage>
</organism>
<name>A0A426XQ25_ENSVE</name>
<feature type="compositionally biased region" description="Basic and acidic residues" evidence="1">
    <location>
        <begin position="40"/>
        <end position="58"/>
    </location>
</feature>
<feature type="region of interest" description="Disordered" evidence="1">
    <location>
        <begin position="16"/>
        <end position="89"/>
    </location>
</feature>
<dbReference type="Proteomes" id="UP000287651">
    <property type="component" value="Unassembled WGS sequence"/>
</dbReference>
<evidence type="ECO:0000256" key="1">
    <source>
        <dbReference type="SAM" id="MobiDB-lite"/>
    </source>
</evidence>
<proteinExistence type="predicted"/>
<dbReference type="AlphaFoldDB" id="A0A426XQ25"/>